<dbReference type="PANTHER" id="PTHR43852">
    <property type="entry name" value="NUCLEOTIDYLTRANSFERASE"/>
    <property type="match status" value="1"/>
</dbReference>
<feature type="domain" description="Polymerase beta nucleotidyltransferase" evidence="1">
    <location>
        <begin position="12"/>
        <end position="109"/>
    </location>
</feature>
<dbReference type="Pfam" id="PF18765">
    <property type="entry name" value="Polbeta"/>
    <property type="match status" value="1"/>
</dbReference>
<name>A0A6V8QFS6_9ACTN</name>
<dbReference type="SUPFAM" id="SSF81301">
    <property type="entry name" value="Nucleotidyltransferase"/>
    <property type="match status" value="1"/>
</dbReference>
<organism evidence="2 3">
    <name type="scientific">Candidatus Hakubella thermalkaliphila</name>
    <dbReference type="NCBI Taxonomy" id="2754717"/>
    <lineage>
        <taxon>Bacteria</taxon>
        <taxon>Bacillati</taxon>
        <taxon>Actinomycetota</taxon>
        <taxon>Actinomycetota incertae sedis</taxon>
        <taxon>Candidatus Hakubellales</taxon>
        <taxon>Candidatus Hakubellaceae</taxon>
        <taxon>Candidatus Hakubella</taxon>
    </lineage>
</organism>
<accession>A0A6V8QFS6</accession>
<reference evidence="2 3" key="1">
    <citation type="journal article" date="2020" name="Front. Microbiol.">
        <title>Single-cell genomics of novel Actinobacteria with the Wood-Ljungdahl pathway discovered in a serpentinizing system.</title>
        <authorList>
            <person name="Merino N."/>
            <person name="Kawai M."/>
            <person name="Boyd E.S."/>
            <person name="Colman D.R."/>
            <person name="McGlynn S.E."/>
            <person name="Nealson K.H."/>
            <person name="Kurokawa K."/>
            <person name="Hongoh Y."/>
        </authorList>
    </citation>
    <scope>NUCLEOTIDE SEQUENCE [LARGE SCALE GENOMIC DNA]</scope>
    <source>
        <strain evidence="2 3">S06</strain>
    </source>
</reference>
<proteinExistence type="predicted"/>
<evidence type="ECO:0000313" key="2">
    <source>
        <dbReference type="EMBL" id="GFP21033.1"/>
    </source>
</evidence>
<evidence type="ECO:0000259" key="1">
    <source>
        <dbReference type="Pfam" id="PF18765"/>
    </source>
</evidence>
<dbReference type="InterPro" id="IPR052930">
    <property type="entry name" value="TA_antitoxin_MntA"/>
</dbReference>
<dbReference type="EMBL" id="BLRV01000014">
    <property type="protein sequence ID" value="GFP21033.1"/>
    <property type="molecule type" value="Genomic_DNA"/>
</dbReference>
<dbReference type="RefSeq" id="WP_258187085.1">
    <property type="nucleotide sequence ID" value="NZ_BLRV01000014.1"/>
</dbReference>
<dbReference type="InterPro" id="IPR043519">
    <property type="entry name" value="NT_sf"/>
</dbReference>
<dbReference type="CDD" id="cd05403">
    <property type="entry name" value="NT_KNTase_like"/>
    <property type="match status" value="1"/>
</dbReference>
<comment type="caution">
    <text evidence="2">The sequence shown here is derived from an EMBL/GenBank/DDBJ whole genome shotgun (WGS) entry which is preliminary data.</text>
</comment>
<sequence length="142" mass="16902">MKTHNAEMIKILKDYFEKREDVLMAFLFGSYARALSHRESDVDIAVYFRPKSDHLEWEEFDIEYDTEDEIWLDVERLLKRNVDLVVLNRARSCLANSAINGIPIIIKDRGLYLDFMLRVTTEAEDFRETVEDYWQIKQAIYG</sequence>
<dbReference type="AlphaFoldDB" id="A0A6V8QFS6"/>
<dbReference type="InterPro" id="IPR041633">
    <property type="entry name" value="Polbeta"/>
</dbReference>
<gene>
    <name evidence="2" type="ORF">HKBW3S06_00259</name>
</gene>
<dbReference type="Gene3D" id="3.30.460.10">
    <property type="entry name" value="Beta Polymerase, domain 2"/>
    <property type="match status" value="1"/>
</dbReference>
<dbReference type="Proteomes" id="UP000580051">
    <property type="component" value="Unassembled WGS sequence"/>
</dbReference>
<dbReference type="PANTHER" id="PTHR43852:SF3">
    <property type="entry name" value="NUCLEOTIDYLTRANSFERASE"/>
    <property type="match status" value="1"/>
</dbReference>
<dbReference type="NCBIfam" id="NF047752">
    <property type="entry name" value="MntA_antitoxin"/>
    <property type="match status" value="1"/>
</dbReference>
<evidence type="ECO:0000313" key="3">
    <source>
        <dbReference type="Proteomes" id="UP000580051"/>
    </source>
</evidence>
<protein>
    <recommendedName>
        <fullName evidence="1">Polymerase beta nucleotidyltransferase domain-containing protein</fullName>
    </recommendedName>
</protein>